<dbReference type="PROSITE" id="PS51904">
    <property type="entry name" value="GLYCOSYL_HYDROL_F25_2"/>
    <property type="match status" value="1"/>
</dbReference>
<reference evidence="2 3" key="1">
    <citation type="submission" date="2015-09" db="EMBL/GenBank/DDBJ databases">
        <authorList>
            <consortium name="Pathogen Informatics"/>
        </authorList>
    </citation>
    <scope>NUCLEOTIDE SEQUENCE [LARGE SCALE GENOMIC DNA]</scope>
    <source>
        <strain evidence="2 3">2789STDY5834928</strain>
    </source>
</reference>
<dbReference type="GO" id="GO:0016998">
    <property type="term" value="P:cell wall macromolecule catabolic process"/>
    <property type="evidence" value="ECO:0007669"/>
    <property type="project" value="InterPro"/>
</dbReference>
<dbReference type="GO" id="GO:0016052">
    <property type="term" value="P:carbohydrate catabolic process"/>
    <property type="evidence" value="ECO:0007669"/>
    <property type="project" value="TreeGrafter"/>
</dbReference>
<dbReference type="GO" id="GO:0003796">
    <property type="term" value="F:lysozyme activity"/>
    <property type="evidence" value="ECO:0007669"/>
    <property type="project" value="InterPro"/>
</dbReference>
<dbReference type="AlphaFoldDB" id="A0A175A0A7"/>
<dbReference type="EMBL" id="CZBY01000020">
    <property type="protein sequence ID" value="CUQ90479.1"/>
    <property type="molecule type" value="Genomic_DNA"/>
</dbReference>
<dbReference type="Gene3D" id="3.20.20.80">
    <property type="entry name" value="Glycosidases"/>
    <property type="match status" value="1"/>
</dbReference>
<sequence>MRIKGFDISRAQENIDFDKIEKSGAKFVILRAGIRSDEDTYFKRNLSECQKRNIPFGLFWYFEATTDTAFEEELAACKKAVKGLKPAYPIFFDAEEQVQIDNLTTAQRTDMALKFCSEMTAIGLPSGVYANPSWMQNYYDSDRLTGIDIWLAHWTNNPDVPSKFNYGQKIWQWGTEIVDDRKVDSNICFVDYPSLTSKWYKKHGGKTNDSVKTDTKSENKTSCFKSGDKVKVKSGAFFSNGIKPISAVYTAEFVIQRLSKDGTEACIGIDGQDTGWMFCKDLMLSSKKAVSESNTASDSSSINVGDIVRIKSGSKTYDGSSVDDWVYFKRFYVSSVNGKRVVLNKSPDSTVLAINTAFNIKDLKKV</sequence>
<dbReference type="Proteomes" id="UP000095662">
    <property type="component" value="Unassembled WGS sequence"/>
</dbReference>
<evidence type="ECO:0000256" key="1">
    <source>
        <dbReference type="ARBA" id="ARBA00010646"/>
    </source>
</evidence>
<gene>
    <name evidence="2" type="ORF">ERS852540_02135</name>
</gene>
<dbReference type="InterPro" id="IPR017853">
    <property type="entry name" value="GH"/>
</dbReference>
<name>A0A175A0A7_9FIRM</name>
<comment type="similarity">
    <text evidence="1">Belongs to the glycosyl hydrolase 25 family.</text>
</comment>
<accession>A0A175A0A7</accession>
<protein>
    <submittedName>
        <fullName evidence="2">Lyzozyme M1 (1,4-beta-N-acetylmuramidase)</fullName>
    </submittedName>
</protein>
<evidence type="ECO:0000313" key="3">
    <source>
        <dbReference type="Proteomes" id="UP000095662"/>
    </source>
</evidence>
<organism evidence="2 3">
    <name type="scientific">[Eubacterium] siraeum</name>
    <dbReference type="NCBI Taxonomy" id="39492"/>
    <lineage>
        <taxon>Bacteria</taxon>
        <taxon>Bacillati</taxon>
        <taxon>Bacillota</taxon>
        <taxon>Clostridia</taxon>
        <taxon>Eubacteriales</taxon>
        <taxon>Oscillospiraceae</taxon>
        <taxon>Oscillospiraceae incertae sedis</taxon>
    </lineage>
</organism>
<dbReference type="OrthoDB" id="9765879at2"/>
<dbReference type="PANTHER" id="PTHR34135:SF2">
    <property type="entry name" value="LYSOZYME"/>
    <property type="match status" value="1"/>
</dbReference>
<proteinExistence type="inferred from homology"/>
<dbReference type="STRING" id="39492.ERS852540_02135"/>
<evidence type="ECO:0000313" key="2">
    <source>
        <dbReference type="EMBL" id="CUQ90479.1"/>
    </source>
</evidence>
<dbReference type="GO" id="GO:0009253">
    <property type="term" value="P:peptidoglycan catabolic process"/>
    <property type="evidence" value="ECO:0007669"/>
    <property type="project" value="InterPro"/>
</dbReference>
<dbReference type="PANTHER" id="PTHR34135">
    <property type="entry name" value="LYSOZYME"/>
    <property type="match status" value="1"/>
</dbReference>
<dbReference type="Pfam" id="PF01183">
    <property type="entry name" value="Glyco_hydro_25"/>
    <property type="match status" value="1"/>
</dbReference>
<dbReference type="InterPro" id="IPR002053">
    <property type="entry name" value="Glyco_hydro_25"/>
</dbReference>
<dbReference type="SUPFAM" id="SSF51445">
    <property type="entry name" value="(Trans)glycosidases"/>
    <property type="match status" value="1"/>
</dbReference>